<evidence type="ECO:0000313" key="3">
    <source>
        <dbReference type="Proteomes" id="UP000606922"/>
    </source>
</evidence>
<name>A0A916WGC2_9MICO</name>
<keyword evidence="1" id="KW-1133">Transmembrane helix</keyword>
<evidence type="ECO:0000256" key="1">
    <source>
        <dbReference type="SAM" id="Phobius"/>
    </source>
</evidence>
<keyword evidence="1" id="KW-0472">Membrane</keyword>
<accession>A0A916WGC2</accession>
<gene>
    <name evidence="2" type="ORF">GCM10010979_10840</name>
</gene>
<protein>
    <recommendedName>
        <fullName evidence="4">DUF4190 domain-containing protein</fullName>
    </recommendedName>
</protein>
<comment type="caution">
    <text evidence="2">The sequence shown here is derived from an EMBL/GenBank/DDBJ whole genome shotgun (WGS) entry which is preliminary data.</text>
</comment>
<dbReference type="AlphaFoldDB" id="A0A916WGC2"/>
<reference evidence="2" key="1">
    <citation type="journal article" date="2014" name="Int. J. Syst. Evol. Microbiol.">
        <title>Complete genome sequence of Corynebacterium casei LMG S-19264T (=DSM 44701T), isolated from a smear-ripened cheese.</title>
        <authorList>
            <consortium name="US DOE Joint Genome Institute (JGI-PGF)"/>
            <person name="Walter F."/>
            <person name="Albersmeier A."/>
            <person name="Kalinowski J."/>
            <person name="Ruckert C."/>
        </authorList>
    </citation>
    <scope>NUCLEOTIDE SEQUENCE</scope>
    <source>
        <strain evidence="2">CGMCC 1.12813</strain>
    </source>
</reference>
<dbReference type="EMBL" id="BMGB01000001">
    <property type="protein sequence ID" value="GGA98209.1"/>
    <property type="molecule type" value="Genomic_DNA"/>
</dbReference>
<feature type="transmembrane region" description="Helical" evidence="1">
    <location>
        <begin position="71"/>
        <end position="101"/>
    </location>
</feature>
<reference evidence="2" key="2">
    <citation type="submission" date="2020-09" db="EMBL/GenBank/DDBJ databases">
        <authorList>
            <person name="Sun Q."/>
            <person name="Zhou Y."/>
        </authorList>
    </citation>
    <scope>NUCLEOTIDE SEQUENCE</scope>
    <source>
        <strain evidence="2">CGMCC 1.12813</strain>
    </source>
</reference>
<evidence type="ECO:0000313" key="2">
    <source>
        <dbReference type="EMBL" id="GGA98209.1"/>
    </source>
</evidence>
<organism evidence="2 3">
    <name type="scientific">Conyzicola nivalis</name>
    <dbReference type="NCBI Taxonomy" id="1477021"/>
    <lineage>
        <taxon>Bacteria</taxon>
        <taxon>Bacillati</taxon>
        <taxon>Actinomycetota</taxon>
        <taxon>Actinomycetes</taxon>
        <taxon>Micrococcales</taxon>
        <taxon>Microbacteriaceae</taxon>
        <taxon>Conyzicola</taxon>
    </lineage>
</organism>
<feature type="transmembrane region" description="Helical" evidence="1">
    <location>
        <begin position="31"/>
        <end position="59"/>
    </location>
</feature>
<dbReference type="Proteomes" id="UP000606922">
    <property type="component" value="Unassembled WGS sequence"/>
</dbReference>
<proteinExistence type="predicted"/>
<dbReference type="RefSeq" id="WP_188509643.1">
    <property type="nucleotide sequence ID" value="NZ_BMGB01000001.1"/>
</dbReference>
<keyword evidence="3" id="KW-1185">Reference proteome</keyword>
<keyword evidence="1" id="KW-0812">Transmembrane</keyword>
<evidence type="ECO:0008006" key="4">
    <source>
        <dbReference type="Google" id="ProtNLM"/>
    </source>
</evidence>
<sequence>MTDTPALPAATAPSAAPTASPVYVESKNLSVIALVLGIASVLLGYTFIVPIAAIVVGVLGYRREPTGHTLAVWGIVLGAVMAFGWIVAGFFGVLFTLPFFFVGLF</sequence>